<proteinExistence type="inferred from homology"/>
<feature type="transmembrane region" description="Helical" evidence="3">
    <location>
        <begin position="485"/>
        <end position="509"/>
    </location>
</feature>
<dbReference type="AlphaFoldDB" id="A0A1N7J2A4"/>
<dbReference type="PIRSF" id="PIRSF005690">
    <property type="entry name" value="GerBA"/>
    <property type="match status" value="1"/>
</dbReference>
<evidence type="ECO:0000313" key="5">
    <source>
        <dbReference type="Proteomes" id="UP000186795"/>
    </source>
</evidence>
<evidence type="ECO:0000313" key="4">
    <source>
        <dbReference type="EMBL" id="SIS43424.1"/>
    </source>
</evidence>
<evidence type="ECO:0000256" key="3">
    <source>
        <dbReference type="SAM" id="Phobius"/>
    </source>
</evidence>
<feature type="transmembrane region" description="Helical" evidence="3">
    <location>
        <begin position="20"/>
        <end position="39"/>
    </location>
</feature>
<keyword evidence="3" id="KW-1133">Transmembrane helix</keyword>
<reference evidence="5" key="1">
    <citation type="submission" date="2017-01" db="EMBL/GenBank/DDBJ databases">
        <authorList>
            <person name="Varghese N."/>
            <person name="Submissions S."/>
        </authorList>
    </citation>
    <scope>NUCLEOTIDE SEQUENCE [LARGE SCALE GENOMIC DNA]</scope>
    <source>
        <strain evidence="5">DSM 45196</strain>
    </source>
</reference>
<feature type="transmembrane region" description="Helical" evidence="3">
    <location>
        <begin position="358"/>
        <end position="377"/>
    </location>
</feature>
<keyword evidence="3" id="KW-0812">Transmembrane</keyword>
<organism evidence="4 5">
    <name type="scientific">Kroppenstedtia eburnea</name>
    <dbReference type="NCBI Taxonomy" id="714067"/>
    <lineage>
        <taxon>Bacteria</taxon>
        <taxon>Bacillati</taxon>
        <taxon>Bacillota</taxon>
        <taxon>Bacilli</taxon>
        <taxon>Bacillales</taxon>
        <taxon>Thermoactinomycetaceae</taxon>
        <taxon>Kroppenstedtia</taxon>
    </lineage>
</organism>
<sequence length="563" mass="63302">MSTETRGDPVGSFLFGHMDFYGIKGIIFGCRGSLTVVVMHMRKGWQRRKSLKKQQQLEERSREKLNQKLDEAPVFLEVKKNADFIKNILGDSTDLITRWFTIQYTPDRRAVVMCIDGLVDKKTIDQSVLRPLMIKGEEIRTKEDLWKIAYESLVQSEEVKKVSQLKEIVDSLLSGDAILFVDGYSEGLVIGVKGWPQRGVEEPRAESVVRGSREGMTETLRVNTAMIRRRLRDPDLRLKDYKIGKRTKTGVALLYIEGIADDAVVREVERRLLEIDIDSVLESGYIEEMIEDFTWSPFPQIQNTERPDSVVGHLLEGKVCILTDGTPHALIAPAVFTQFYISPEDYFDRFMIATFLRLLRAAAFLIALLLPTLYISFVSFHPEMIPPRLAIALAAGRSTVPFPSIVEAMTMELSVEILREASIRLPGPIGPTIGIVGALVIGDAAVTAGVVSPLMVIVVGLTTISSYANPSYNAAISLRLLRFPLMILGALFGLYGVVVGLLLMLAHLVKLRSFGVPYMAPIAPLRWKDLKDTLIRVPWRWMDRRPTFFRPEDHQREEGGNSP</sequence>
<dbReference type="InterPro" id="IPR050768">
    <property type="entry name" value="UPF0353/GerABKA_families"/>
</dbReference>
<feature type="transmembrane region" description="Helical" evidence="3">
    <location>
        <begin position="432"/>
        <end position="465"/>
    </location>
</feature>
<dbReference type="EMBL" id="FTOD01000001">
    <property type="protein sequence ID" value="SIS43424.1"/>
    <property type="molecule type" value="Genomic_DNA"/>
</dbReference>
<keyword evidence="5" id="KW-1185">Reference proteome</keyword>
<name>A0A1N7J2A4_9BACL</name>
<evidence type="ECO:0000256" key="2">
    <source>
        <dbReference type="ARBA" id="ARBA00023136"/>
    </source>
</evidence>
<comment type="similarity">
    <text evidence="1">Belongs to the GerABKA family.</text>
</comment>
<evidence type="ECO:0000256" key="1">
    <source>
        <dbReference type="ARBA" id="ARBA00005278"/>
    </source>
</evidence>
<protein>
    <submittedName>
        <fullName evidence="4">Spore germination protein</fullName>
    </submittedName>
</protein>
<dbReference type="Pfam" id="PF03323">
    <property type="entry name" value="GerA"/>
    <property type="match status" value="1"/>
</dbReference>
<keyword evidence="2 3" id="KW-0472">Membrane</keyword>
<gene>
    <name evidence="4" type="ORF">SAMN05421790_101638</name>
</gene>
<dbReference type="GO" id="GO:0009847">
    <property type="term" value="P:spore germination"/>
    <property type="evidence" value="ECO:0007669"/>
    <property type="project" value="InterPro"/>
</dbReference>
<dbReference type="PANTHER" id="PTHR22550">
    <property type="entry name" value="SPORE GERMINATION PROTEIN"/>
    <property type="match status" value="1"/>
</dbReference>
<dbReference type="Proteomes" id="UP000186795">
    <property type="component" value="Unassembled WGS sequence"/>
</dbReference>
<dbReference type="GO" id="GO:0016020">
    <property type="term" value="C:membrane"/>
    <property type="evidence" value="ECO:0007669"/>
    <property type="project" value="InterPro"/>
</dbReference>
<accession>A0A1N7J2A4</accession>
<dbReference type="PANTHER" id="PTHR22550:SF5">
    <property type="entry name" value="LEUCINE ZIPPER PROTEIN 4"/>
    <property type="match status" value="1"/>
</dbReference>
<dbReference type="InterPro" id="IPR004995">
    <property type="entry name" value="Spore_Ger"/>
</dbReference>